<feature type="active site" description="Proton acceptor" evidence="6">
    <location>
        <position position="12"/>
    </location>
</feature>
<comment type="function">
    <text evidence="6">Catalyzes the irreversible cleavage of the glycosidic bond in both 5'-methylthioadenosine (MTA) and S-adenosylhomocysteine (SAH/AdoHcy) to adenine and the corresponding thioribose, 5'-methylthioribose and S-ribosylhomocysteine, respectively. Also cleaves 5'-deoxyadenosine, a toxic by-product of radical S-adenosylmethionine (SAM) enzymes, into 5-deoxyribose and adenine.</text>
</comment>
<dbReference type="EMBL" id="PDSK01000094">
    <property type="protein sequence ID" value="PIE33824.1"/>
    <property type="molecule type" value="Genomic_DNA"/>
</dbReference>
<dbReference type="InterPro" id="IPR000845">
    <property type="entry name" value="Nucleoside_phosphorylase_d"/>
</dbReference>
<proteinExistence type="inferred from homology"/>
<sequence length="234" mass="25964">MKIGIIAAMEEELQTLQSQLEHQQNAQFGQFHYYTGKLCRHDIALMLCGIGKVNAAIGATLLIDKFEPEAMINTGVAGGFPPDRLKIGDIVVSTDVRHHDADATAFNYEYGQIPRMPAAYQADERLRTLACRSLPDAGSVNVFEGQIMSGDSFIHHQKQITEIQDKFPSIMAVEMEGAAIAQTCYQFDVPFVIIRSISDLVLEDESHEMYQHSVTTAAGNSVKLVLNLLHKLQR</sequence>
<evidence type="ECO:0000256" key="3">
    <source>
        <dbReference type="ARBA" id="ARBA00022801"/>
    </source>
</evidence>
<comment type="catalytic activity">
    <reaction evidence="6">
        <text>S-adenosyl-L-homocysteine + H2O = S-(5-deoxy-D-ribos-5-yl)-L-homocysteine + adenine</text>
        <dbReference type="Rhea" id="RHEA:17805"/>
        <dbReference type="ChEBI" id="CHEBI:15377"/>
        <dbReference type="ChEBI" id="CHEBI:16708"/>
        <dbReference type="ChEBI" id="CHEBI:57856"/>
        <dbReference type="ChEBI" id="CHEBI:58195"/>
        <dbReference type="EC" id="3.2.2.9"/>
    </reaction>
</comment>
<keyword evidence="4 6" id="KW-0486">Methionine biosynthesis</keyword>
<dbReference type="GO" id="GO:0019509">
    <property type="term" value="P:L-methionine salvage from methylthioadenosine"/>
    <property type="evidence" value="ECO:0007669"/>
    <property type="project" value="UniProtKB-UniRule"/>
</dbReference>
<dbReference type="GO" id="GO:0008782">
    <property type="term" value="F:adenosylhomocysteine nucleosidase activity"/>
    <property type="evidence" value="ECO:0007669"/>
    <property type="project" value="UniProtKB-UniRule"/>
</dbReference>
<evidence type="ECO:0000256" key="4">
    <source>
        <dbReference type="ARBA" id="ARBA00023167"/>
    </source>
</evidence>
<comment type="caution">
    <text evidence="8">The sequence shown here is derived from an EMBL/GenBank/DDBJ whole genome shotgun (WGS) entry which is preliminary data.</text>
</comment>
<keyword evidence="2 6" id="KW-0028">Amino-acid biosynthesis</keyword>
<feature type="binding site" evidence="6">
    <location>
        <position position="78"/>
    </location>
    <ligand>
        <name>substrate</name>
    </ligand>
</feature>
<dbReference type="GO" id="GO:0009164">
    <property type="term" value="P:nucleoside catabolic process"/>
    <property type="evidence" value="ECO:0007669"/>
    <property type="project" value="InterPro"/>
</dbReference>
<evidence type="ECO:0000313" key="9">
    <source>
        <dbReference type="Proteomes" id="UP000230821"/>
    </source>
</evidence>
<dbReference type="CDD" id="cd09008">
    <property type="entry name" value="MTAN"/>
    <property type="match status" value="1"/>
</dbReference>
<keyword evidence="8" id="KW-0326">Glycosidase</keyword>
<accession>A0A2G6KDR2</accession>
<dbReference type="NCBIfam" id="TIGR01704">
    <property type="entry name" value="MTA_SAH-Nsdase"/>
    <property type="match status" value="1"/>
</dbReference>
<comment type="pathway">
    <text evidence="1 6">Amino-acid biosynthesis; L-methionine biosynthesis via salvage pathway; S-methyl-5-thio-alpha-D-ribose 1-phosphate from S-methyl-5'-thioadenosine (hydrolase route): step 1/2.</text>
</comment>
<evidence type="ECO:0000313" key="8">
    <source>
        <dbReference type="EMBL" id="PIE33824.1"/>
    </source>
</evidence>
<evidence type="ECO:0000256" key="2">
    <source>
        <dbReference type="ARBA" id="ARBA00022605"/>
    </source>
</evidence>
<dbReference type="HAMAP" id="MF_01684">
    <property type="entry name" value="Salvage_MtnN"/>
    <property type="match status" value="1"/>
</dbReference>
<dbReference type="PANTHER" id="PTHR46832:SF1">
    <property type="entry name" value="5'-METHYLTHIOADENOSINE_S-ADENOSYLHOMOCYSTEINE NUCLEOSIDASE"/>
    <property type="match status" value="1"/>
</dbReference>
<dbReference type="InterPro" id="IPR010049">
    <property type="entry name" value="MTA_SAH_Nsdase"/>
</dbReference>
<evidence type="ECO:0000256" key="5">
    <source>
        <dbReference type="ARBA" id="ARBA00050313"/>
    </source>
</evidence>
<dbReference type="GO" id="GO:0008930">
    <property type="term" value="F:methylthioadenosine nucleosidase activity"/>
    <property type="evidence" value="ECO:0007669"/>
    <property type="project" value="UniProtKB-UniRule"/>
</dbReference>
<dbReference type="AlphaFoldDB" id="A0A2G6KDR2"/>
<comment type="catalytic activity">
    <reaction evidence="5">
        <text>5'-deoxyadenosine + H2O = 5-deoxy-D-ribose + adenine</text>
        <dbReference type="Rhea" id="RHEA:29859"/>
        <dbReference type="ChEBI" id="CHEBI:15377"/>
        <dbReference type="ChEBI" id="CHEBI:16708"/>
        <dbReference type="ChEBI" id="CHEBI:17319"/>
        <dbReference type="ChEBI" id="CHEBI:149540"/>
        <dbReference type="EC" id="3.2.2.9"/>
    </reaction>
    <physiologicalReaction direction="left-to-right" evidence="5">
        <dbReference type="Rhea" id="RHEA:29860"/>
    </physiologicalReaction>
</comment>
<dbReference type="GO" id="GO:0019284">
    <property type="term" value="P:L-methionine salvage from S-adenosylmethionine"/>
    <property type="evidence" value="ECO:0007669"/>
    <property type="project" value="TreeGrafter"/>
</dbReference>
<dbReference type="Proteomes" id="UP000230821">
    <property type="component" value="Unassembled WGS sequence"/>
</dbReference>
<dbReference type="Pfam" id="PF01048">
    <property type="entry name" value="PNP_UDP_1"/>
    <property type="match status" value="1"/>
</dbReference>
<feature type="domain" description="Nucleoside phosphorylase" evidence="7">
    <location>
        <begin position="2"/>
        <end position="229"/>
    </location>
</feature>
<dbReference type="FunFam" id="3.40.50.1580:FF:000001">
    <property type="entry name" value="MTA/SAH nucleosidase family protein"/>
    <property type="match status" value="1"/>
</dbReference>
<organism evidence="8 9">
    <name type="scientific">candidate division KSB3 bacterium</name>
    <dbReference type="NCBI Taxonomy" id="2044937"/>
    <lineage>
        <taxon>Bacteria</taxon>
        <taxon>candidate division KSB3</taxon>
    </lineage>
</organism>
<feature type="binding site" evidence="6">
    <location>
        <begin position="175"/>
        <end position="176"/>
    </location>
    <ligand>
        <name>substrate</name>
    </ligand>
</feature>
<dbReference type="EC" id="3.2.2.9" evidence="6"/>
<dbReference type="SUPFAM" id="SSF53167">
    <property type="entry name" value="Purine and uridine phosphorylases"/>
    <property type="match status" value="1"/>
</dbReference>
<feature type="binding site" evidence="6">
    <location>
        <position position="154"/>
    </location>
    <ligand>
        <name>substrate</name>
    </ligand>
</feature>
<evidence type="ECO:0000259" key="7">
    <source>
        <dbReference type="Pfam" id="PF01048"/>
    </source>
</evidence>
<keyword evidence="3 6" id="KW-0378">Hydrolase</keyword>
<comment type="similarity">
    <text evidence="6">Belongs to the PNP/UDP phosphorylase family. MtnN subfamily.</text>
</comment>
<dbReference type="NCBIfam" id="NF004079">
    <property type="entry name" value="PRK05584.1"/>
    <property type="match status" value="1"/>
</dbReference>
<dbReference type="InterPro" id="IPR035994">
    <property type="entry name" value="Nucleoside_phosphorylase_sf"/>
</dbReference>
<evidence type="ECO:0000256" key="6">
    <source>
        <dbReference type="HAMAP-Rule" id="MF_01684"/>
    </source>
</evidence>
<dbReference type="UniPathway" id="UPA00904">
    <property type="reaction ID" value="UER00871"/>
</dbReference>
<gene>
    <name evidence="6" type="primary">mtnN</name>
    <name evidence="8" type="ORF">CSA56_09945</name>
</gene>
<dbReference type="GO" id="GO:0005829">
    <property type="term" value="C:cytosol"/>
    <property type="evidence" value="ECO:0007669"/>
    <property type="project" value="TreeGrafter"/>
</dbReference>
<feature type="active site" description="Proton donor" evidence="6">
    <location>
        <position position="199"/>
    </location>
</feature>
<evidence type="ECO:0000256" key="1">
    <source>
        <dbReference type="ARBA" id="ARBA00004945"/>
    </source>
</evidence>
<protein>
    <recommendedName>
        <fullName evidence="6">5'-methylthioadenosine/S-adenosylhomocysteine nucleosidase</fullName>
        <shortName evidence="6">MTA/SAH nucleosidase</shortName>
        <shortName evidence="6">MTAN</shortName>
        <ecNumber evidence="6">3.2.2.9</ecNumber>
    </recommendedName>
    <alternativeName>
        <fullName evidence="6">5'-deoxyadenosine nucleosidase</fullName>
        <shortName evidence="6">DOA nucleosidase</shortName>
        <shortName evidence="6">dAdo nucleosidase</shortName>
    </alternativeName>
    <alternativeName>
        <fullName evidence="6">5'-methylthioadenosine nucleosidase</fullName>
        <shortName evidence="6">MTA nucleosidase</shortName>
    </alternativeName>
    <alternativeName>
        <fullName evidence="6">S-adenosylhomocysteine nucleosidase</fullName>
        <shortName evidence="6">AdoHcy nucleosidase</shortName>
        <shortName evidence="6">SAH nucleosidase</shortName>
        <shortName evidence="6">SRH nucleosidase</shortName>
    </alternativeName>
</protein>
<comment type="catalytic activity">
    <reaction evidence="6">
        <text>S-methyl-5'-thioadenosine + H2O = 5-(methylsulfanyl)-D-ribose + adenine</text>
        <dbReference type="Rhea" id="RHEA:13617"/>
        <dbReference type="ChEBI" id="CHEBI:15377"/>
        <dbReference type="ChEBI" id="CHEBI:16708"/>
        <dbReference type="ChEBI" id="CHEBI:17509"/>
        <dbReference type="ChEBI" id="CHEBI:78440"/>
        <dbReference type="EC" id="3.2.2.9"/>
    </reaction>
</comment>
<dbReference type="PANTHER" id="PTHR46832">
    <property type="entry name" value="5'-METHYLTHIOADENOSINE/S-ADENOSYLHOMOCYSTEINE NUCLEOSIDASE"/>
    <property type="match status" value="1"/>
</dbReference>
<dbReference type="Gene3D" id="3.40.50.1580">
    <property type="entry name" value="Nucleoside phosphorylase domain"/>
    <property type="match status" value="1"/>
</dbReference>
<name>A0A2G6KDR2_9BACT</name>
<reference evidence="8 9" key="1">
    <citation type="submission" date="2017-10" db="EMBL/GenBank/DDBJ databases">
        <title>Novel microbial diversity and functional potential in the marine mammal oral microbiome.</title>
        <authorList>
            <person name="Dudek N.K."/>
            <person name="Sun C.L."/>
            <person name="Burstein D."/>
            <person name="Kantor R.S."/>
            <person name="Aliaga Goltsman D.S."/>
            <person name="Bik E.M."/>
            <person name="Thomas B.C."/>
            <person name="Banfield J.F."/>
            <person name="Relman D.A."/>
        </authorList>
    </citation>
    <scope>NUCLEOTIDE SEQUENCE [LARGE SCALE GENOMIC DNA]</scope>
    <source>
        <strain evidence="8">DOLJORAL78_47_16</strain>
    </source>
</reference>